<reference evidence="3 4" key="1">
    <citation type="submission" date="2018-12" db="EMBL/GenBank/DDBJ databases">
        <title>Draft genome sequence of Embleya hyalina NBRC 13850T.</title>
        <authorList>
            <person name="Komaki H."/>
            <person name="Hosoyama A."/>
            <person name="Kimura A."/>
            <person name="Ichikawa N."/>
            <person name="Tamura T."/>
        </authorList>
    </citation>
    <scope>NUCLEOTIDE SEQUENCE [LARGE SCALE GENOMIC DNA]</scope>
    <source>
        <strain evidence="3 4">NBRC 13850</strain>
    </source>
</reference>
<evidence type="ECO:0000256" key="2">
    <source>
        <dbReference type="SAM" id="MobiDB-lite"/>
    </source>
</evidence>
<evidence type="ECO:0000313" key="4">
    <source>
        <dbReference type="Proteomes" id="UP000286931"/>
    </source>
</evidence>
<comment type="caution">
    <text evidence="3">The sequence shown here is derived from an EMBL/GenBank/DDBJ whole genome shotgun (WGS) entry which is preliminary data.</text>
</comment>
<dbReference type="EMBL" id="BIFH01000059">
    <property type="protein sequence ID" value="GCE02174.1"/>
    <property type="molecule type" value="Genomic_DNA"/>
</dbReference>
<organism evidence="3 4">
    <name type="scientific">Embleya hyalina</name>
    <dbReference type="NCBI Taxonomy" id="516124"/>
    <lineage>
        <taxon>Bacteria</taxon>
        <taxon>Bacillati</taxon>
        <taxon>Actinomycetota</taxon>
        <taxon>Actinomycetes</taxon>
        <taxon>Kitasatosporales</taxon>
        <taxon>Streptomycetaceae</taxon>
        <taxon>Embleya</taxon>
    </lineage>
</organism>
<feature type="coiled-coil region" evidence="1">
    <location>
        <begin position="30"/>
        <end position="60"/>
    </location>
</feature>
<proteinExistence type="predicted"/>
<accession>A0A401Z5P4</accession>
<dbReference type="AlphaFoldDB" id="A0A401Z5P4"/>
<evidence type="ECO:0000256" key="1">
    <source>
        <dbReference type="SAM" id="Coils"/>
    </source>
</evidence>
<protein>
    <submittedName>
        <fullName evidence="3">Uncharacterized protein</fullName>
    </submittedName>
</protein>
<evidence type="ECO:0000313" key="3">
    <source>
        <dbReference type="EMBL" id="GCE02174.1"/>
    </source>
</evidence>
<keyword evidence="4" id="KW-1185">Reference proteome</keyword>
<gene>
    <name evidence="3" type="ORF">EHYA_09951</name>
</gene>
<dbReference type="RefSeq" id="WP_126643687.1">
    <property type="nucleotide sequence ID" value="NZ_BIFH01000059.1"/>
</dbReference>
<sequence>MPADTERAFPCPGSARPGSPAPTPRSPDDRDRLIAALEEANELRKALDESHRAHARAEKAALLLYVLADHLHRHLTDLTRERVHLLTHPPIDHDRLHGLDHEIGLTRHRSDITLDHLDRARTARDRVKTNTMESSPAFELSTRVEVASG</sequence>
<feature type="region of interest" description="Disordered" evidence="2">
    <location>
        <begin position="1"/>
        <end position="30"/>
    </location>
</feature>
<name>A0A401Z5P4_9ACTN</name>
<dbReference type="Proteomes" id="UP000286931">
    <property type="component" value="Unassembled WGS sequence"/>
</dbReference>
<keyword evidence="1" id="KW-0175">Coiled coil</keyword>